<keyword evidence="3" id="KW-1185">Reference proteome</keyword>
<protein>
    <submittedName>
        <fullName evidence="2">Uncharacterized protein</fullName>
    </submittedName>
</protein>
<feature type="region of interest" description="Disordered" evidence="1">
    <location>
        <begin position="51"/>
        <end position="94"/>
    </location>
</feature>
<evidence type="ECO:0000313" key="3">
    <source>
        <dbReference type="Proteomes" id="UP001066276"/>
    </source>
</evidence>
<feature type="region of interest" description="Disordered" evidence="1">
    <location>
        <begin position="306"/>
        <end position="346"/>
    </location>
</feature>
<dbReference type="AlphaFoldDB" id="A0AAV7UZ48"/>
<feature type="region of interest" description="Disordered" evidence="1">
    <location>
        <begin position="236"/>
        <end position="270"/>
    </location>
</feature>
<accession>A0AAV7UZ48</accession>
<organism evidence="2 3">
    <name type="scientific">Pleurodeles waltl</name>
    <name type="common">Iberian ribbed newt</name>
    <dbReference type="NCBI Taxonomy" id="8319"/>
    <lineage>
        <taxon>Eukaryota</taxon>
        <taxon>Metazoa</taxon>
        <taxon>Chordata</taxon>
        <taxon>Craniata</taxon>
        <taxon>Vertebrata</taxon>
        <taxon>Euteleostomi</taxon>
        <taxon>Amphibia</taxon>
        <taxon>Batrachia</taxon>
        <taxon>Caudata</taxon>
        <taxon>Salamandroidea</taxon>
        <taxon>Salamandridae</taxon>
        <taxon>Pleurodelinae</taxon>
        <taxon>Pleurodeles</taxon>
    </lineage>
</organism>
<reference evidence="2" key="1">
    <citation type="journal article" date="2022" name="bioRxiv">
        <title>Sequencing and chromosome-scale assembly of the giantPleurodeles waltlgenome.</title>
        <authorList>
            <person name="Brown T."/>
            <person name="Elewa A."/>
            <person name="Iarovenko S."/>
            <person name="Subramanian E."/>
            <person name="Araus A.J."/>
            <person name="Petzold A."/>
            <person name="Susuki M."/>
            <person name="Suzuki K.-i.T."/>
            <person name="Hayashi T."/>
            <person name="Toyoda A."/>
            <person name="Oliveira C."/>
            <person name="Osipova E."/>
            <person name="Leigh N.D."/>
            <person name="Simon A."/>
            <person name="Yun M.H."/>
        </authorList>
    </citation>
    <scope>NUCLEOTIDE SEQUENCE</scope>
    <source>
        <strain evidence="2">20211129_DDA</strain>
        <tissue evidence="2">Liver</tissue>
    </source>
</reference>
<feature type="region of interest" description="Disordered" evidence="1">
    <location>
        <begin position="196"/>
        <end position="219"/>
    </location>
</feature>
<dbReference type="Proteomes" id="UP001066276">
    <property type="component" value="Chromosome 2_2"/>
</dbReference>
<dbReference type="EMBL" id="JANPWB010000004">
    <property type="protein sequence ID" value="KAJ1194374.1"/>
    <property type="molecule type" value="Genomic_DNA"/>
</dbReference>
<comment type="caution">
    <text evidence="2">The sequence shown here is derived from an EMBL/GenBank/DDBJ whole genome shotgun (WGS) entry which is preliminary data.</text>
</comment>
<evidence type="ECO:0000313" key="2">
    <source>
        <dbReference type="EMBL" id="KAJ1194374.1"/>
    </source>
</evidence>
<evidence type="ECO:0000256" key="1">
    <source>
        <dbReference type="SAM" id="MobiDB-lite"/>
    </source>
</evidence>
<sequence>MIRTREALLGQRRVPEAEKTHLSKFKSSAVEVDEVHPNQFISMKLPLKIKEKPCRDPDSKVNAGSLQNTNSKEEHVLGPDKQTKGLTATQTSSNDVKTMGSVELKRPVKLAPLEIPLEVKNAQLQKIMTLQAEAKMASEKLSIPGVINRNNEPRAKRVRNLPQMELAILHEMRLAEQALIEKRGVICSLKETKQLSKSAPSLKDETDTKESNEIVPGLPFKPGVPKVKAPILQAPLLPGSTSQPDHLPRTAGGRFRLKSPKGREDDHGKCKPMRFIGLSLNDAQRKKVDASSEGKALLEVNTESVAKKMNGRRGTFNAGDREAQPMEGRPLSRRMAMNHSRCPDEE</sequence>
<feature type="compositionally biased region" description="Basic and acidic residues" evidence="1">
    <location>
        <begin position="202"/>
        <end position="212"/>
    </location>
</feature>
<proteinExistence type="predicted"/>
<feature type="compositionally biased region" description="Basic and acidic residues" evidence="1">
    <location>
        <begin position="71"/>
        <end position="83"/>
    </location>
</feature>
<name>A0AAV7UZ48_PLEWA</name>
<feature type="compositionally biased region" description="Polar residues" evidence="1">
    <location>
        <begin position="84"/>
        <end position="94"/>
    </location>
</feature>
<gene>
    <name evidence="2" type="ORF">NDU88_003663</name>
</gene>